<organism evidence="2 3">
    <name type="scientific">Klebsiella michiganensis</name>
    <dbReference type="NCBI Taxonomy" id="1134687"/>
    <lineage>
        <taxon>Bacteria</taxon>
        <taxon>Pseudomonadati</taxon>
        <taxon>Pseudomonadota</taxon>
        <taxon>Gammaproteobacteria</taxon>
        <taxon>Enterobacterales</taxon>
        <taxon>Enterobacteriaceae</taxon>
        <taxon>Klebsiella/Raoultella group</taxon>
        <taxon>Klebsiella</taxon>
    </lineage>
</organism>
<dbReference type="AlphaFoldDB" id="A0AAX3CLT3"/>
<evidence type="ECO:0000313" key="2">
    <source>
        <dbReference type="EMBL" id="UWZ71957.1"/>
    </source>
</evidence>
<evidence type="ECO:0000313" key="3">
    <source>
        <dbReference type="Proteomes" id="UP001060345"/>
    </source>
</evidence>
<accession>A0AAX3CLT3</accession>
<feature type="transmembrane region" description="Helical" evidence="1">
    <location>
        <begin position="33"/>
        <end position="58"/>
    </location>
</feature>
<name>A0AAX3CLT3_9ENTR</name>
<proteinExistence type="predicted"/>
<reference evidence="2" key="1">
    <citation type="submission" date="2022-08" db="EMBL/GenBank/DDBJ databases">
        <title>Genomic characterization and comparative genomic analysis of a strain of klebsiella michiganensis carrying blaKPC-2 isolated from the blood of children with very preterm bloodstream infection.</title>
        <authorList>
            <person name="Zhang N."/>
        </authorList>
    </citation>
    <scope>NUCLEOTIDE SEQUENCE</scope>
    <source>
        <strain evidence="2">BSI-KPN166</strain>
    </source>
</reference>
<keyword evidence="1" id="KW-0812">Transmembrane</keyword>
<sequence>MNLQASLFIAAAIAIAAYQWVKHKGTKKKWEKGSIIFVGLLLAIPVFFVSSIAIYGIWGQEGQAKEDAQMAARKAEEDKNPIGYANNHHNPTYECQRAIEKLAKYDFKWKDSITNPAFVTYVWISKDSKVIEMYGDQAQAQNGFGAYKNVQYSCKFNGETGEILSYDFN</sequence>
<keyword evidence="1" id="KW-0472">Membrane</keyword>
<dbReference type="RefSeq" id="WP_064377947.1">
    <property type="nucleotide sequence ID" value="NZ_CP102103.1"/>
</dbReference>
<dbReference type="Proteomes" id="UP001060345">
    <property type="component" value="Chromosome"/>
</dbReference>
<keyword evidence="1" id="KW-1133">Transmembrane helix</keyword>
<feature type="transmembrane region" description="Helical" evidence="1">
    <location>
        <begin position="6"/>
        <end position="21"/>
    </location>
</feature>
<dbReference type="EMBL" id="CP102103">
    <property type="protein sequence ID" value="UWZ71957.1"/>
    <property type="molecule type" value="Genomic_DNA"/>
</dbReference>
<gene>
    <name evidence="2" type="ORF">NP224_17075</name>
</gene>
<protein>
    <submittedName>
        <fullName evidence="2">Uncharacterized protein</fullName>
    </submittedName>
</protein>
<evidence type="ECO:0000256" key="1">
    <source>
        <dbReference type="SAM" id="Phobius"/>
    </source>
</evidence>